<keyword evidence="3" id="KW-0964">Secreted</keyword>
<dbReference type="PANTHER" id="PTHR10078">
    <property type="entry name" value="INTERLEUKIN-1 FAMILY MEMBER"/>
    <property type="match status" value="1"/>
</dbReference>
<dbReference type="Proteomes" id="UP000694406">
    <property type="component" value="Unplaced"/>
</dbReference>
<dbReference type="GO" id="GO:0019221">
    <property type="term" value="P:cytokine-mediated signaling pathway"/>
    <property type="evidence" value="ECO:0007669"/>
    <property type="project" value="TreeGrafter"/>
</dbReference>
<proteinExistence type="inferred from homology"/>
<evidence type="ECO:0000313" key="5">
    <source>
        <dbReference type="Proteomes" id="UP000694406"/>
    </source>
</evidence>
<dbReference type="GeneTree" id="ENSGT00960000189541"/>
<dbReference type="InterPro" id="IPR008996">
    <property type="entry name" value="IL1/FGF"/>
</dbReference>
<sequence length="136" mass="15988">ETLEKVQRRASKMVKGLETKIYEEWLQELGMASLKKRRTEVVAVSQYLRNNHKEEREEGQLIFQSIRRQQWMETNQGEKQVGIKETLPNNTKEFKNFSFYVVTRGNKSNCWFESAAFPGWFLSTSIHPNMPVGLCK</sequence>
<dbReference type="Ensembl" id="ENSLLTT00000013764.1">
    <property type="protein sequence ID" value="ENSLLTP00000013253.1"/>
    <property type="gene ID" value="ENSLLTG00000010136.1"/>
</dbReference>
<dbReference type="GO" id="GO:0005615">
    <property type="term" value="C:extracellular space"/>
    <property type="evidence" value="ECO:0007669"/>
    <property type="project" value="InterPro"/>
</dbReference>
<dbReference type="Gene3D" id="2.80.10.50">
    <property type="match status" value="1"/>
</dbReference>
<comment type="similarity">
    <text evidence="2">Belongs to the IL-1 family.</text>
</comment>
<evidence type="ECO:0008006" key="6">
    <source>
        <dbReference type="Google" id="ProtNLM"/>
    </source>
</evidence>
<dbReference type="Pfam" id="PF00340">
    <property type="entry name" value="IL1"/>
    <property type="match status" value="1"/>
</dbReference>
<keyword evidence="5" id="KW-1185">Reference proteome</keyword>
<dbReference type="InterPro" id="IPR000975">
    <property type="entry name" value="IL-1_fam"/>
</dbReference>
<dbReference type="SUPFAM" id="SSF50353">
    <property type="entry name" value="Cytokine"/>
    <property type="match status" value="1"/>
</dbReference>
<evidence type="ECO:0000256" key="2">
    <source>
        <dbReference type="ARBA" id="ARBA00010448"/>
    </source>
</evidence>
<dbReference type="InterPro" id="IPR020877">
    <property type="entry name" value="IL-1_CS"/>
</dbReference>
<protein>
    <recommendedName>
        <fullName evidence="6">Interleukin-1</fullName>
    </recommendedName>
</protein>
<organism evidence="4 5">
    <name type="scientific">Laticauda laticaudata</name>
    <name type="common">Blue-ringed sea krait</name>
    <name type="synonym">Blue-lipped sea krait</name>
    <dbReference type="NCBI Taxonomy" id="8630"/>
    <lineage>
        <taxon>Eukaryota</taxon>
        <taxon>Metazoa</taxon>
        <taxon>Chordata</taxon>
        <taxon>Craniata</taxon>
        <taxon>Vertebrata</taxon>
        <taxon>Euteleostomi</taxon>
        <taxon>Lepidosauria</taxon>
        <taxon>Squamata</taxon>
        <taxon>Bifurcata</taxon>
        <taxon>Unidentata</taxon>
        <taxon>Episquamata</taxon>
        <taxon>Toxicofera</taxon>
        <taxon>Serpentes</taxon>
        <taxon>Colubroidea</taxon>
        <taxon>Elapidae</taxon>
        <taxon>Laticaudinae</taxon>
        <taxon>Laticauda</taxon>
    </lineage>
</organism>
<dbReference type="PROSITE" id="PS00253">
    <property type="entry name" value="INTERLEUKIN_1"/>
    <property type="match status" value="1"/>
</dbReference>
<dbReference type="GO" id="GO:0002437">
    <property type="term" value="P:inflammatory response to antigenic stimulus"/>
    <property type="evidence" value="ECO:0007669"/>
    <property type="project" value="TreeGrafter"/>
</dbReference>
<dbReference type="GO" id="GO:0071222">
    <property type="term" value="P:cellular response to lipopolysaccharide"/>
    <property type="evidence" value="ECO:0007669"/>
    <property type="project" value="TreeGrafter"/>
</dbReference>
<dbReference type="PANTHER" id="PTHR10078:SF28">
    <property type="entry name" value="INTERLEUKIN-1 RECEPTOR ANTAGONIST PROTEIN"/>
    <property type="match status" value="1"/>
</dbReference>
<evidence type="ECO:0000256" key="1">
    <source>
        <dbReference type="ARBA" id="ARBA00004613"/>
    </source>
</evidence>
<evidence type="ECO:0000313" key="4">
    <source>
        <dbReference type="Ensembl" id="ENSLLTP00000013253.1"/>
    </source>
</evidence>
<reference evidence="4" key="1">
    <citation type="submission" date="2025-08" db="UniProtKB">
        <authorList>
            <consortium name="Ensembl"/>
        </authorList>
    </citation>
    <scope>IDENTIFICATION</scope>
</reference>
<reference evidence="4" key="2">
    <citation type="submission" date="2025-09" db="UniProtKB">
        <authorList>
            <consortium name="Ensembl"/>
        </authorList>
    </citation>
    <scope>IDENTIFICATION</scope>
</reference>
<evidence type="ECO:0000256" key="3">
    <source>
        <dbReference type="ARBA" id="ARBA00022525"/>
    </source>
</evidence>
<dbReference type="GO" id="GO:0005125">
    <property type="term" value="F:cytokine activity"/>
    <property type="evidence" value="ECO:0007669"/>
    <property type="project" value="InterPro"/>
</dbReference>
<dbReference type="GO" id="GO:0010628">
    <property type="term" value="P:positive regulation of gene expression"/>
    <property type="evidence" value="ECO:0007669"/>
    <property type="project" value="TreeGrafter"/>
</dbReference>
<comment type="subcellular location">
    <subcellularLocation>
        <location evidence="1">Secreted</location>
    </subcellularLocation>
</comment>
<dbReference type="AlphaFoldDB" id="A0A8C5S993"/>
<name>A0A8C5S993_LATLA</name>
<accession>A0A8C5S993</accession>